<dbReference type="EMBL" id="JBEAFC010000003">
    <property type="protein sequence ID" value="KAL1565303.1"/>
    <property type="molecule type" value="Genomic_DNA"/>
</dbReference>
<comment type="caution">
    <text evidence="9">The sequence shown here is derived from an EMBL/GenBank/DDBJ whole genome shotgun (WGS) entry which is preliminary data.</text>
</comment>
<evidence type="ECO:0000313" key="9">
    <source>
        <dbReference type="EMBL" id="KAL1565303.1"/>
    </source>
</evidence>
<evidence type="ECO:0000256" key="3">
    <source>
        <dbReference type="ARBA" id="ARBA00022692"/>
    </source>
</evidence>
<keyword evidence="8" id="KW-0732">Signal</keyword>
<evidence type="ECO:0000256" key="2">
    <source>
        <dbReference type="ARBA" id="ARBA00005500"/>
    </source>
</evidence>
<reference evidence="9 10" key="1">
    <citation type="submission" date="2024-06" db="EMBL/GenBank/DDBJ databases">
        <title>A chromosome level genome sequence of Diviner's sage (Salvia divinorum).</title>
        <authorList>
            <person name="Ford S.A."/>
            <person name="Ro D.-K."/>
            <person name="Ness R.W."/>
            <person name="Phillips M.A."/>
        </authorList>
    </citation>
    <scope>NUCLEOTIDE SEQUENCE [LARGE SCALE GENOMIC DNA]</scope>
    <source>
        <strain evidence="9">SAF-2024a</strain>
        <tissue evidence="9">Leaf</tissue>
    </source>
</reference>
<dbReference type="AlphaFoldDB" id="A0ABD1I9A7"/>
<protein>
    <submittedName>
        <fullName evidence="9">Stress-associated endoplasmic reticulum protein</fullName>
    </submittedName>
</protein>
<proteinExistence type="inferred from homology"/>
<gene>
    <name evidence="9" type="ORF">AAHA92_07540</name>
</gene>
<evidence type="ECO:0000256" key="8">
    <source>
        <dbReference type="SAM" id="SignalP"/>
    </source>
</evidence>
<keyword evidence="6 7" id="KW-0472">Membrane</keyword>
<dbReference type="Proteomes" id="UP001567538">
    <property type="component" value="Unassembled WGS sequence"/>
</dbReference>
<sequence>MKCCRLMVVFLDPSFLSGVDVVRHSAGTAFWSFLHLEFPLAGLELTSEDTCLAEEDDYAVTLILDSAEEFTPHQKVIVGGSKSSRPSSARNNKMTYLDLRIWVSQRARFGPLTVVGKGGIFSPYVKLRTIEGATSLLRLDTDRSHNLPSFLRQFLRWIHFQTPDLAVKMTTSRRLADRKVEKFEKNINKRGAVTDSSAKKGNNLAVGPVLIGFFIFVVIGSSLFQIIRTATSGGMA</sequence>
<keyword evidence="10" id="KW-1185">Reference proteome</keyword>
<evidence type="ECO:0000256" key="4">
    <source>
        <dbReference type="ARBA" id="ARBA00022824"/>
    </source>
</evidence>
<accession>A0ABD1I9A7</accession>
<evidence type="ECO:0000256" key="1">
    <source>
        <dbReference type="ARBA" id="ARBA00004389"/>
    </source>
</evidence>
<evidence type="ECO:0000256" key="6">
    <source>
        <dbReference type="ARBA" id="ARBA00023136"/>
    </source>
</evidence>
<evidence type="ECO:0000256" key="5">
    <source>
        <dbReference type="ARBA" id="ARBA00022989"/>
    </source>
</evidence>
<dbReference type="PANTHER" id="PTHR15601:SF35">
    <property type="entry name" value="OS07G0583000 PROTEIN"/>
    <property type="match status" value="1"/>
</dbReference>
<dbReference type="InterPro" id="IPR010580">
    <property type="entry name" value="ER_stress-assoc"/>
</dbReference>
<organism evidence="9 10">
    <name type="scientific">Salvia divinorum</name>
    <name type="common">Maria pastora</name>
    <name type="synonym">Diviner's sage</name>
    <dbReference type="NCBI Taxonomy" id="28513"/>
    <lineage>
        <taxon>Eukaryota</taxon>
        <taxon>Viridiplantae</taxon>
        <taxon>Streptophyta</taxon>
        <taxon>Embryophyta</taxon>
        <taxon>Tracheophyta</taxon>
        <taxon>Spermatophyta</taxon>
        <taxon>Magnoliopsida</taxon>
        <taxon>eudicotyledons</taxon>
        <taxon>Gunneridae</taxon>
        <taxon>Pentapetalae</taxon>
        <taxon>asterids</taxon>
        <taxon>lamiids</taxon>
        <taxon>Lamiales</taxon>
        <taxon>Lamiaceae</taxon>
        <taxon>Nepetoideae</taxon>
        <taxon>Mentheae</taxon>
        <taxon>Salviinae</taxon>
        <taxon>Salvia</taxon>
        <taxon>Salvia subgen. Calosphace</taxon>
    </lineage>
</organism>
<comment type="subcellular location">
    <subcellularLocation>
        <location evidence="1">Endoplasmic reticulum membrane</location>
        <topology evidence="1">Single-pass membrane protein</topology>
    </subcellularLocation>
</comment>
<dbReference type="PANTHER" id="PTHR15601">
    <property type="entry name" value="STRESS ASSOCIATED ENDOPLASMIC RETICULUM PROTEIN SERP1/RAMP4"/>
    <property type="match status" value="1"/>
</dbReference>
<keyword evidence="5 7" id="KW-1133">Transmembrane helix</keyword>
<dbReference type="Pfam" id="PF06624">
    <property type="entry name" value="RAMP4"/>
    <property type="match status" value="1"/>
</dbReference>
<name>A0ABD1I9A7_SALDI</name>
<comment type="similarity">
    <text evidence="2">Belongs to the RAMP4 family.</text>
</comment>
<evidence type="ECO:0000256" key="7">
    <source>
        <dbReference type="SAM" id="Phobius"/>
    </source>
</evidence>
<evidence type="ECO:0000313" key="10">
    <source>
        <dbReference type="Proteomes" id="UP001567538"/>
    </source>
</evidence>
<dbReference type="GO" id="GO:0005789">
    <property type="term" value="C:endoplasmic reticulum membrane"/>
    <property type="evidence" value="ECO:0007669"/>
    <property type="project" value="UniProtKB-SubCell"/>
</dbReference>
<keyword evidence="3 7" id="KW-0812">Transmembrane</keyword>
<feature type="signal peptide" evidence="8">
    <location>
        <begin position="1"/>
        <end position="18"/>
    </location>
</feature>
<feature type="transmembrane region" description="Helical" evidence="7">
    <location>
        <begin position="204"/>
        <end position="227"/>
    </location>
</feature>
<keyword evidence="4" id="KW-0256">Endoplasmic reticulum</keyword>
<feature type="chain" id="PRO_5044808083" evidence="8">
    <location>
        <begin position="19"/>
        <end position="236"/>
    </location>
</feature>